<dbReference type="PRINTS" id="PR00367">
    <property type="entry name" value="ETHRSPELEMNT"/>
</dbReference>
<accession>A0A921S4G8</accession>
<sequence length="351" mass="38625">MDHQLPPVAMEVAAMQRQRQRQQQQFVNHLQVHQQQGTHHQPPPPQQQQQQCFRLRQSRKGCMKGKGGPDNQQCPYRGVRQRTWGKWVAEIRKPNRGTRLWLGTFGSALEAARAYDNMASQIYGDHALLNLQLPPPAVAAAAAGRGGPAVMVSSPSPNTVVAGPGAGAAAGHNRHHQYLQQQQKQAAMAAAPMMMMPYYYSYSAGASSSNSGSFSNYSSSSPVTTAAVAASPTYNYNNHQTFHMDHRPRHAAAVPQAQGCHIDDTTTTTTMEMQRHQQIIRELAAALLHQEPDDFMTRLPEAEDFGLQGFQEVPPEVFDEAARSIWDHTAAAWSTPTMMIDSTAGAAQHQQ</sequence>
<dbReference type="SMR" id="A0A921S4G8"/>
<evidence type="ECO:0000256" key="1">
    <source>
        <dbReference type="ARBA" id="ARBA00004123"/>
    </source>
</evidence>
<protein>
    <recommendedName>
        <fullName evidence="10">AP2/ERF domain-containing protein</fullName>
    </recommendedName>
</protein>
<dbReference type="GO" id="GO:0003677">
    <property type="term" value="F:DNA binding"/>
    <property type="evidence" value="ECO:0007669"/>
    <property type="project" value="UniProtKB-KW"/>
</dbReference>
<evidence type="ECO:0000256" key="8">
    <source>
        <dbReference type="ARBA" id="ARBA00024343"/>
    </source>
</evidence>
<keyword evidence="2" id="KW-0805">Transcription regulation</keyword>
<dbReference type="PANTHER" id="PTHR31241">
    <property type="entry name" value="DEHYDRATION-RESPONSIVE ELEMENT-BINDING PROTEIN 2C"/>
    <property type="match status" value="1"/>
</dbReference>
<dbReference type="AlphaFoldDB" id="A0A921S4G8"/>
<evidence type="ECO:0000256" key="9">
    <source>
        <dbReference type="SAM" id="MobiDB-lite"/>
    </source>
</evidence>
<comment type="caution">
    <text evidence="11">The sequence shown here is derived from an EMBL/GenBank/DDBJ whole genome shotgun (WGS) entry which is preliminary data.</text>
</comment>
<feature type="domain" description="AP2/ERF" evidence="10">
    <location>
        <begin position="75"/>
        <end position="132"/>
    </location>
</feature>
<evidence type="ECO:0000256" key="5">
    <source>
        <dbReference type="ARBA" id="ARBA00023159"/>
    </source>
</evidence>
<dbReference type="FunFam" id="3.30.730.10:FF:000001">
    <property type="entry name" value="Ethylene-responsive transcription factor 2"/>
    <property type="match status" value="1"/>
</dbReference>
<evidence type="ECO:0000259" key="10">
    <source>
        <dbReference type="PROSITE" id="PS51032"/>
    </source>
</evidence>
<dbReference type="PROSITE" id="PS51032">
    <property type="entry name" value="AP2_ERF"/>
    <property type="match status" value="1"/>
</dbReference>
<dbReference type="OMA" id="NHLQVHQ"/>
<dbReference type="PANTHER" id="PTHR31241:SF62">
    <property type="entry name" value="DEHYDRATION-RESPONSIVE ELEMENT-BINDING PROTEIN 2D"/>
    <property type="match status" value="1"/>
</dbReference>
<keyword evidence="3" id="KW-0346">Stress response</keyword>
<keyword evidence="4" id="KW-0238">DNA-binding</keyword>
<reference evidence="11" key="2">
    <citation type="submission" date="2020-10" db="EMBL/GenBank/DDBJ databases">
        <authorList>
            <person name="Cooper E.A."/>
            <person name="Brenton Z.W."/>
            <person name="Flinn B.S."/>
            <person name="Jenkins J."/>
            <person name="Shu S."/>
            <person name="Flowers D."/>
            <person name="Luo F."/>
            <person name="Wang Y."/>
            <person name="Xia P."/>
            <person name="Barry K."/>
            <person name="Daum C."/>
            <person name="Lipzen A."/>
            <person name="Yoshinaga Y."/>
            <person name="Schmutz J."/>
            <person name="Saski C."/>
            <person name="Vermerris W."/>
            <person name="Kresovich S."/>
        </authorList>
    </citation>
    <scope>NUCLEOTIDE SEQUENCE</scope>
</reference>
<dbReference type="SMART" id="SM00380">
    <property type="entry name" value="AP2"/>
    <property type="match status" value="1"/>
</dbReference>
<evidence type="ECO:0000256" key="7">
    <source>
        <dbReference type="ARBA" id="ARBA00023242"/>
    </source>
</evidence>
<evidence type="ECO:0000256" key="2">
    <source>
        <dbReference type="ARBA" id="ARBA00023015"/>
    </source>
</evidence>
<dbReference type="SUPFAM" id="SSF54171">
    <property type="entry name" value="DNA-binding domain"/>
    <property type="match status" value="1"/>
</dbReference>
<dbReference type="GO" id="GO:0005634">
    <property type="term" value="C:nucleus"/>
    <property type="evidence" value="ECO:0007669"/>
    <property type="project" value="UniProtKB-SubCell"/>
</dbReference>
<reference evidence="11" key="1">
    <citation type="journal article" date="2019" name="BMC Genomics">
        <title>A new reference genome for Sorghum bicolor reveals high levels of sequence similarity between sweet and grain genotypes: implications for the genetics of sugar metabolism.</title>
        <authorList>
            <person name="Cooper E.A."/>
            <person name="Brenton Z.W."/>
            <person name="Flinn B.S."/>
            <person name="Jenkins J."/>
            <person name="Shu S."/>
            <person name="Flowers D."/>
            <person name="Luo F."/>
            <person name="Wang Y."/>
            <person name="Xia P."/>
            <person name="Barry K."/>
            <person name="Daum C."/>
            <person name="Lipzen A."/>
            <person name="Yoshinaga Y."/>
            <person name="Schmutz J."/>
            <person name="Saski C."/>
            <person name="Vermerris W."/>
            <person name="Kresovich S."/>
        </authorList>
    </citation>
    <scope>NUCLEOTIDE SEQUENCE</scope>
</reference>
<evidence type="ECO:0000313" key="12">
    <source>
        <dbReference type="Proteomes" id="UP000807115"/>
    </source>
</evidence>
<evidence type="ECO:0000256" key="3">
    <source>
        <dbReference type="ARBA" id="ARBA00023016"/>
    </source>
</evidence>
<keyword evidence="6" id="KW-0804">Transcription</keyword>
<dbReference type="InterPro" id="IPR036955">
    <property type="entry name" value="AP2/ERF_dom_sf"/>
</dbReference>
<comment type="subcellular location">
    <subcellularLocation>
        <location evidence="1">Nucleus</location>
    </subcellularLocation>
</comment>
<evidence type="ECO:0000256" key="6">
    <source>
        <dbReference type="ARBA" id="ARBA00023163"/>
    </source>
</evidence>
<dbReference type="EMBL" id="CM027680">
    <property type="protein sequence ID" value="KAG0551205.1"/>
    <property type="molecule type" value="Genomic_DNA"/>
</dbReference>
<comment type="similarity">
    <text evidence="8">Belongs to the AP2/ERF transcription factor family. ERF subfamily.</text>
</comment>
<dbReference type="GO" id="GO:0003700">
    <property type="term" value="F:DNA-binding transcription factor activity"/>
    <property type="evidence" value="ECO:0007669"/>
    <property type="project" value="InterPro"/>
</dbReference>
<keyword evidence="7" id="KW-0539">Nucleus</keyword>
<dbReference type="Proteomes" id="UP000807115">
    <property type="component" value="Chromosome 1"/>
</dbReference>
<dbReference type="CDD" id="cd00018">
    <property type="entry name" value="AP2"/>
    <property type="match status" value="1"/>
</dbReference>
<evidence type="ECO:0000313" key="11">
    <source>
        <dbReference type="EMBL" id="KAG0551205.1"/>
    </source>
</evidence>
<name>A0A921S4G8_SORBI</name>
<dbReference type="Pfam" id="PF00847">
    <property type="entry name" value="AP2"/>
    <property type="match status" value="1"/>
</dbReference>
<gene>
    <name evidence="11" type="ORF">BDA96_01G403300</name>
</gene>
<feature type="compositionally biased region" description="Low complexity" evidence="9">
    <location>
        <begin position="21"/>
        <end position="40"/>
    </location>
</feature>
<feature type="region of interest" description="Disordered" evidence="9">
    <location>
        <begin position="13"/>
        <end position="49"/>
    </location>
</feature>
<proteinExistence type="inferred from homology"/>
<dbReference type="Gene3D" id="3.30.730.10">
    <property type="entry name" value="AP2/ERF domain"/>
    <property type="match status" value="1"/>
</dbReference>
<dbReference type="Gramene" id="EER92302">
    <property type="protein sequence ID" value="EER92302"/>
    <property type="gene ID" value="SORBI_3001G378900"/>
</dbReference>
<organism evidence="11 12">
    <name type="scientific">Sorghum bicolor</name>
    <name type="common">Sorghum</name>
    <name type="synonym">Sorghum vulgare</name>
    <dbReference type="NCBI Taxonomy" id="4558"/>
    <lineage>
        <taxon>Eukaryota</taxon>
        <taxon>Viridiplantae</taxon>
        <taxon>Streptophyta</taxon>
        <taxon>Embryophyta</taxon>
        <taxon>Tracheophyta</taxon>
        <taxon>Spermatophyta</taxon>
        <taxon>Magnoliopsida</taxon>
        <taxon>Liliopsida</taxon>
        <taxon>Poales</taxon>
        <taxon>Poaceae</taxon>
        <taxon>PACMAD clade</taxon>
        <taxon>Panicoideae</taxon>
        <taxon>Andropogonodae</taxon>
        <taxon>Andropogoneae</taxon>
        <taxon>Sorghinae</taxon>
        <taxon>Sorghum</taxon>
    </lineage>
</organism>
<evidence type="ECO:0000256" key="4">
    <source>
        <dbReference type="ARBA" id="ARBA00023125"/>
    </source>
</evidence>
<keyword evidence="5" id="KW-0010">Activator</keyword>
<dbReference type="InterPro" id="IPR016177">
    <property type="entry name" value="DNA-bd_dom_sf"/>
</dbReference>
<dbReference type="InterPro" id="IPR001471">
    <property type="entry name" value="AP2/ERF_dom"/>
</dbReference>